<name>A0A6G6J642_PSENT</name>
<feature type="domain" description="General secretion pathway GspH" evidence="12">
    <location>
        <begin position="45"/>
        <end position="128"/>
    </location>
</feature>
<keyword evidence="7 11" id="KW-1133">Transmembrane helix</keyword>
<dbReference type="PROSITE" id="PS00409">
    <property type="entry name" value="PROKAR_NTER_METHYL"/>
    <property type="match status" value="1"/>
</dbReference>
<comment type="similarity">
    <text evidence="9">Belongs to the GSP H family.</text>
</comment>
<evidence type="ECO:0000256" key="4">
    <source>
        <dbReference type="ARBA" id="ARBA00022481"/>
    </source>
</evidence>
<evidence type="ECO:0000256" key="10">
    <source>
        <dbReference type="ARBA" id="ARBA00030775"/>
    </source>
</evidence>
<dbReference type="Gene3D" id="3.55.40.10">
    <property type="entry name" value="minor pseudopilin epsh domain"/>
    <property type="match status" value="1"/>
</dbReference>
<keyword evidence="3" id="KW-1003">Cell membrane</keyword>
<dbReference type="AlphaFoldDB" id="A0A6G6J642"/>
<evidence type="ECO:0000256" key="6">
    <source>
        <dbReference type="ARBA" id="ARBA00022692"/>
    </source>
</evidence>
<evidence type="ECO:0000256" key="5">
    <source>
        <dbReference type="ARBA" id="ARBA00022519"/>
    </source>
</evidence>
<evidence type="ECO:0000313" key="13">
    <source>
        <dbReference type="EMBL" id="QIE90799.1"/>
    </source>
</evidence>
<dbReference type="GO" id="GO:0005886">
    <property type="term" value="C:plasma membrane"/>
    <property type="evidence" value="ECO:0007669"/>
    <property type="project" value="UniProtKB-SubCell"/>
</dbReference>
<dbReference type="KEGG" id="pnt:G5B91_05200"/>
<accession>A0A6G6J642</accession>
<evidence type="ECO:0000256" key="2">
    <source>
        <dbReference type="ARBA" id="ARBA00021549"/>
    </source>
</evidence>
<gene>
    <name evidence="13" type="ORF">G5B91_05200</name>
</gene>
<reference evidence="13 14" key="1">
    <citation type="submission" date="2020-02" db="EMBL/GenBank/DDBJ databases">
        <title>Integrative conjugative elements (ICEs) and plasmids drive adaptation of Pseudomonas nitroreducens strain HBP1 to wastewater environment.</title>
        <authorList>
            <person name="Sentchilo V."/>
            <person name="Carraro N."/>
            <person name="Bertelli C."/>
            <person name="van der Meer J.R."/>
        </authorList>
    </citation>
    <scope>NUCLEOTIDE SEQUENCE [LARGE SCALE GENOMIC DNA]</scope>
    <source>
        <strain evidence="13 14">HBP1</strain>
    </source>
</reference>
<evidence type="ECO:0000256" key="8">
    <source>
        <dbReference type="ARBA" id="ARBA00023136"/>
    </source>
</evidence>
<dbReference type="RefSeq" id="WP_024763092.1">
    <property type="nucleotide sequence ID" value="NZ_CP049140.1"/>
</dbReference>
<evidence type="ECO:0000256" key="11">
    <source>
        <dbReference type="SAM" id="Phobius"/>
    </source>
</evidence>
<dbReference type="EMBL" id="CP049140">
    <property type="protein sequence ID" value="QIE90799.1"/>
    <property type="molecule type" value="Genomic_DNA"/>
</dbReference>
<dbReference type="NCBIfam" id="TIGR02532">
    <property type="entry name" value="IV_pilin_GFxxxE"/>
    <property type="match status" value="1"/>
</dbReference>
<keyword evidence="8 11" id="KW-0472">Membrane</keyword>
<keyword evidence="4" id="KW-0488">Methylation</keyword>
<evidence type="ECO:0000256" key="7">
    <source>
        <dbReference type="ARBA" id="ARBA00022989"/>
    </source>
</evidence>
<evidence type="ECO:0000259" key="12">
    <source>
        <dbReference type="Pfam" id="PF12019"/>
    </source>
</evidence>
<keyword evidence="5" id="KW-0997">Cell inner membrane</keyword>
<organism evidence="13 14">
    <name type="scientific">Pseudomonas nitroreducens</name>
    <dbReference type="NCBI Taxonomy" id="46680"/>
    <lineage>
        <taxon>Bacteria</taxon>
        <taxon>Pseudomonadati</taxon>
        <taxon>Pseudomonadota</taxon>
        <taxon>Gammaproteobacteria</taxon>
        <taxon>Pseudomonadales</taxon>
        <taxon>Pseudomonadaceae</taxon>
        <taxon>Pseudomonas</taxon>
    </lineage>
</organism>
<dbReference type="Pfam" id="PF07963">
    <property type="entry name" value="N_methyl"/>
    <property type="match status" value="1"/>
</dbReference>
<dbReference type="InterPro" id="IPR022346">
    <property type="entry name" value="T2SS_GspH"/>
</dbReference>
<evidence type="ECO:0000256" key="1">
    <source>
        <dbReference type="ARBA" id="ARBA00004377"/>
    </source>
</evidence>
<evidence type="ECO:0000256" key="3">
    <source>
        <dbReference type="ARBA" id="ARBA00022475"/>
    </source>
</evidence>
<dbReference type="SUPFAM" id="SSF54523">
    <property type="entry name" value="Pili subunits"/>
    <property type="match status" value="1"/>
</dbReference>
<dbReference type="GO" id="GO:0015627">
    <property type="term" value="C:type II protein secretion system complex"/>
    <property type="evidence" value="ECO:0007669"/>
    <property type="project" value="InterPro"/>
</dbReference>
<evidence type="ECO:0000313" key="14">
    <source>
        <dbReference type="Proteomes" id="UP000501063"/>
    </source>
</evidence>
<proteinExistence type="inferred from homology"/>
<protein>
    <recommendedName>
        <fullName evidence="2">Type II secretion system protein H</fullName>
    </recommendedName>
    <alternativeName>
        <fullName evidence="10">General secretion pathway protein H</fullName>
    </alternativeName>
</protein>
<dbReference type="GO" id="GO:0015628">
    <property type="term" value="P:protein secretion by the type II secretion system"/>
    <property type="evidence" value="ECO:0007669"/>
    <property type="project" value="InterPro"/>
</dbReference>
<dbReference type="Pfam" id="PF12019">
    <property type="entry name" value="GspH"/>
    <property type="match status" value="1"/>
</dbReference>
<dbReference type="InterPro" id="IPR012902">
    <property type="entry name" value="N_methyl_site"/>
</dbReference>
<sequence>MSRPKASAGFTLIEMMIVVTLLAMFATLALPGFQTMINNNRLQTASNEIGELLEYARMEAATRSQPVTVNVGNTTWSASQNNTTLRSVLLPEGVTARASAASIVYSARGGANAQTSIIVCHDNSTTTARKTIAERSGRVRQFAVGVDENNSALASCAP</sequence>
<dbReference type="InterPro" id="IPR045584">
    <property type="entry name" value="Pilin-like"/>
</dbReference>
<dbReference type="Proteomes" id="UP000501063">
    <property type="component" value="Chromosome"/>
</dbReference>
<evidence type="ECO:0000256" key="9">
    <source>
        <dbReference type="ARBA" id="ARBA00025772"/>
    </source>
</evidence>
<keyword evidence="6 11" id="KW-0812">Transmembrane</keyword>
<comment type="subcellular location">
    <subcellularLocation>
        <location evidence="1">Cell inner membrane</location>
        <topology evidence="1">Single-pass membrane protein</topology>
    </subcellularLocation>
</comment>
<feature type="transmembrane region" description="Helical" evidence="11">
    <location>
        <begin position="12"/>
        <end position="33"/>
    </location>
</feature>